<keyword evidence="1" id="KW-0614">Plasmid</keyword>
<evidence type="ECO:0000313" key="1">
    <source>
        <dbReference type="EMBL" id="WDG12063.1"/>
    </source>
</evidence>
<reference evidence="1" key="1">
    <citation type="submission" date="2023-02" db="EMBL/GenBank/DDBJ databases">
        <title>Isolation, identification, and genome analysis of Vibrio campbellii in the Penaeus vannamei larvae stage.</title>
        <authorList>
            <person name="Huang T."/>
            <person name="Zhang B."/>
        </authorList>
    </citation>
    <scope>NUCLEOTIDE SEQUENCE</scope>
    <source>
        <strain evidence="1">20220413_1</strain>
        <plasmid evidence="1">p_1</plasmid>
    </source>
</reference>
<name>A0AAQ2Y4W2_9VIBR</name>
<evidence type="ECO:0000313" key="2">
    <source>
        <dbReference type="Proteomes" id="UP001219537"/>
    </source>
</evidence>
<accession>A0AAQ2Y4W2</accession>
<gene>
    <name evidence="1" type="ORF">PUN50_26965</name>
</gene>
<dbReference type="EMBL" id="CP117990">
    <property type="protein sequence ID" value="WDG12063.1"/>
    <property type="molecule type" value="Genomic_DNA"/>
</dbReference>
<organism evidence="1 2">
    <name type="scientific">Vibrio campbellii</name>
    <dbReference type="NCBI Taxonomy" id="680"/>
    <lineage>
        <taxon>Bacteria</taxon>
        <taxon>Pseudomonadati</taxon>
        <taxon>Pseudomonadota</taxon>
        <taxon>Gammaproteobacteria</taxon>
        <taxon>Vibrionales</taxon>
        <taxon>Vibrionaceae</taxon>
        <taxon>Vibrio</taxon>
    </lineage>
</organism>
<sequence length="95" mass="11178">MHKIIPNQIDKLFDNYIYIAQRLERSACPSFENMMMHLDAMSHFRHALNERLLENGPDSLLHLLHETGIDYQGYRFWLDDAHQLCVNKAPVVTKP</sequence>
<dbReference type="RefSeq" id="WP_274292272.1">
    <property type="nucleotide sequence ID" value="NZ_CP117990.1"/>
</dbReference>
<geneLocation type="plasmid" evidence="1 2">
    <name>p_1</name>
</geneLocation>
<dbReference type="Proteomes" id="UP001219537">
    <property type="component" value="Plasmid p_1"/>
</dbReference>
<dbReference type="AlphaFoldDB" id="A0AAQ2Y4W2"/>
<protein>
    <submittedName>
        <fullName evidence="1">Uncharacterized protein</fullName>
    </submittedName>
</protein>
<proteinExistence type="predicted"/>